<keyword evidence="1" id="KW-0418">Kinase</keyword>
<evidence type="ECO:0000256" key="2">
    <source>
        <dbReference type="SAM" id="MobiDB-lite"/>
    </source>
</evidence>
<feature type="region of interest" description="Disordered" evidence="2">
    <location>
        <begin position="1"/>
        <end position="23"/>
    </location>
</feature>
<dbReference type="EMBL" id="NRSG01000157">
    <property type="protein sequence ID" value="MBK1660227.1"/>
    <property type="molecule type" value="Genomic_DNA"/>
</dbReference>
<dbReference type="InterPro" id="IPR003594">
    <property type="entry name" value="HATPase_dom"/>
</dbReference>
<name>A0ABS1D2A2_9PROT</name>
<dbReference type="Gene3D" id="3.30.565.10">
    <property type="entry name" value="Histidine kinase-like ATPase, C-terminal domain"/>
    <property type="match status" value="1"/>
</dbReference>
<dbReference type="InterPro" id="IPR036890">
    <property type="entry name" value="HATPase_C_sf"/>
</dbReference>
<dbReference type="Pfam" id="PF13581">
    <property type="entry name" value="HATPase_c_2"/>
    <property type="match status" value="1"/>
</dbReference>
<keyword evidence="1" id="KW-0723">Serine/threonine-protein kinase</keyword>
<accession>A0ABS1D2A2</accession>
<dbReference type="CDD" id="cd16936">
    <property type="entry name" value="HATPase_RsbW-like"/>
    <property type="match status" value="1"/>
</dbReference>
<sequence>MTRRGTTGGLPAPVRPGLGCGGNNSVAARGGGAVQGRAGGTAPDTSFERSVPAREDALAGLLDAVESFAAAAGLPPLVANRLLLVVEELAVNTVTHGTCGEPPATGFHIRLRLAPDGVSVEAEDDGREFDPTRPVAPLPDQPLAARAPGGAGLHIIGRVATDLAYRRLPGRNRLTCLVPLPG</sequence>
<keyword evidence="1" id="KW-0808">Transferase</keyword>
<protein>
    <recommendedName>
        <fullName evidence="3">Histidine kinase/HSP90-like ATPase domain-containing protein</fullName>
    </recommendedName>
</protein>
<evidence type="ECO:0000259" key="3">
    <source>
        <dbReference type="Pfam" id="PF13581"/>
    </source>
</evidence>
<gene>
    <name evidence="4" type="ORF">CKO45_18505</name>
</gene>
<evidence type="ECO:0000313" key="5">
    <source>
        <dbReference type="Proteomes" id="UP000697995"/>
    </source>
</evidence>
<keyword evidence="5" id="KW-1185">Reference proteome</keyword>
<organism evidence="4 5">
    <name type="scientific">Paracraurococcus ruber</name>
    <dbReference type="NCBI Taxonomy" id="77675"/>
    <lineage>
        <taxon>Bacteria</taxon>
        <taxon>Pseudomonadati</taxon>
        <taxon>Pseudomonadota</taxon>
        <taxon>Alphaproteobacteria</taxon>
        <taxon>Acetobacterales</taxon>
        <taxon>Roseomonadaceae</taxon>
        <taxon>Paracraurococcus</taxon>
    </lineage>
</organism>
<comment type="caution">
    <text evidence="4">The sequence shown here is derived from an EMBL/GenBank/DDBJ whole genome shotgun (WGS) entry which is preliminary data.</text>
</comment>
<dbReference type="PANTHER" id="PTHR35526">
    <property type="entry name" value="ANTI-SIGMA-F FACTOR RSBW-RELATED"/>
    <property type="match status" value="1"/>
</dbReference>
<proteinExistence type="predicted"/>
<dbReference type="InterPro" id="IPR050267">
    <property type="entry name" value="Anti-sigma-factor_SerPK"/>
</dbReference>
<dbReference type="SUPFAM" id="SSF55874">
    <property type="entry name" value="ATPase domain of HSP90 chaperone/DNA topoisomerase II/histidine kinase"/>
    <property type="match status" value="1"/>
</dbReference>
<evidence type="ECO:0000313" key="4">
    <source>
        <dbReference type="EMBL" id="MBK1660227.1"/>
    </source>
</evidence>
<evidence type="ECO:0000256" key="1">
    <source>
        <dbReference type="ARBA" id="ARBA00022527"/>
    </source>
</evidence>
<reference evidence="4 5" key="1">
    <citation type="journal article" date="2020" name="Microorganisms">
        <title>Osmotic Adaptation and Compatible Solute Biosynthesis of Phototrophic Bacteria as Revealed from Genome Analyses.</title>
        <authorList>
            <person name="Imhoff J.F."/>
            <person name="Rahn T."/>
            <person name="Kunzel S."/>
            <person name="Keller A."/>
            <person name="Neulinger S.C."/>
        </authorList>
    </citation>
    <scope>NUCLEOTIDE SEQUENCE [LARGE SCALE GENOMIC DNA]</scope>
    <source>
        <strain evidence="4 5">DSM 15382</strain>
    </source>
</reference>
<dbReference type="Proteomes" id="UP000697995">
    <property type="component" value="Unassembled WGS sequence"/>
</dbReference>
<feature type="domain" description="Histidine kinase/HSP90-like ATPase" evidence="3">
    <location>
        <begin position="51"/>
        <end position="175"/>
    </location>
</feature>